<keyword evidence="4 6" id="KW-0408">Iron</keyword>
<dbReference type="InterPro" id="IPR058240">
    <property type="entry name" value="rSAM_sf"/>
</dbReference>
<evidence type="ECO:0000256" key="7">
    <source>
        <dbReference type="PIRSR" id="PIRSR004762-1"/>
    </source>
</evidence>
<dbReference type="PaxDb" id="273116-14325644"/>
<keyword evidence="1 6" id="KW-0004">4Fe-4S</keyword>
<dbReference type="GO" id="GO:0005506">
    <property type="term" value="F:iron ion binding"/>
    <property type="evidence" value="ECO:0007669"/>
    <property type="project" value="UniProtKB-UniRule"/>
</dbReference>
<dbReference type="InterPro" id="IPR022431">
    <property type="entry name" value="Cyclic_DHFL_synthase_mqnC"/>
</dbReference>
<evidence type="ECO:0000256" key="6">
    <source>
        <dbReference type="HAMAP-Rule" id="MF_00992"/>
    </source>
</evidence>
<evidence type="ECO:0000256" key="8">
    <source>
        <dbReference type="PIRSR" id="PIRSR004762-2"/>
    </source>
</evidence>
<dbReference type="InterPro" id="IPR006638">
    <property type="entry name" value="Elp3/MiaA/NifB-like_rSAM"/>
</dbReference>
<dbReference type="Gene3D" id="3.20.20.70">
    <property type="entry name" value="Aldolase class I"/>
    <property type="match status" value="1"/>
</dbReference>
<reference evidence="10 11" key="2">
    <citation type="journal article" date="2000" name="Proc. Natl. Acad. Sci. U.S.A.">
        <title>Archaeal adaptation to higher temperatures revealed by genomic sequence of Thermoplasma volcanium.</title>
        <authorList>
            <person name="Kawashima T."/>
            <person name="Amano N."/>
            <person name="Koike H."/>
            <person name="Makino S."/>
            <person name="Higuchi S."/>
            <person name="Kawashima-Ohya Y."/>
            <person name="Watanabe K."/>
            <person name="Yamazaki M."/>
            <person name="Kanehori K."/>
            <person name="Kawamoto T."/>
            <person name="Nunoshiba T."/>
            <person name="Yamamoto Y."/>
            <person name="Aramaki H."/>
            <person name="Makino K."/>
            <person name="Suzuki M."/>
        </authorList>
    </citation>
    <scope>NUCLEOTIDE SEQUENCE [LARGE SCALE GENOMIC DNA]</scope>
    <source>
        <strain evidence="11">ATCC 51530 / DSM 4299 / JCM 9571 / NBRC 15438 / GSS1</strain>
    </source>
</reference>
<protein>
    <recommendedName>
        <fullName evidence="6">Cyclic dehypoxanthine futalosine synthase</fullName>
        <shortName evidence="6">Cyclic DHFL synthase</shortName>
        <ecNumber evidence="6">1.21.98.1</ecNumber>
    </recommendedName>
    <alternativeName>
        <fullName evidence="6">Dehypoxanthine futalosine cyclase</fullName>
        <shortName evidence="6">DHFL cyclase</shortName>
    </alternativeName>
    <alternativeName>
        <fullName evidence="6">Menaquinone biosynthetic enzyme MqnC</fullName>
    </alternativeName>
</protein>
<keyword evidence="11" id="KW-1185">Reference proteome</keyword>
<dbReference type="PIRSF" id="PIRSF004762">
    <property type="entry name" value="CHP00423"/>
    <property type="match status" value="1"/>
</dbReference>
<evidence type="ECO:0000256" key="4">
    <source>
        <dbReference type="ARBA" id="ARBA00023004"/>
    </source>
</evidence>
<feature type="binding site" evidence="8">
    <location>
        <position position="73"/>
    </location>
    <ligand>
        <name>S-adenosyl-L-methionine</name>
        <dbReference type="ChEBI" id="CHEBI:59789"/>
    </ligand>
</feature>
<dbReference type="NCBIfam" id="TIGR00423">
    <property type="entry name" value="CofH family radical SAM protein"/>
    <property type="match status" value="1"/>
</dbReference>
<comment type="catalytic activity">
    <reaction evidence="6">
        <text>dehypoxanthine futalosine + S-adenosyl-L-methionine = cyclic dehypoxanthinylfutalosinate + 5'-deoxyadenosine + L-methionine + H(+)</text>
        <dbReference type="Rhea" id="RHEA:33083"/>
        <dbReference type="ChEBI" id="CHEBI:15378"/>
        <dbReference type="ChEBI" id="CHEBI:17319"/>
        <dbReference type="ChEBI" id="CHEBI:57844"/>
        <dbReference type="ChEBI" id="CHEBI:58864"/>
        <dbReference type="ChEBI" id="CHEBI:59789"/>
        <dbReference type="ChEBI" id="CHEBI:64270"/>
        <dbReference type="EC" id="1.21.98.1"/>
    </reaction>
</comment>
<keyword evidence="6" id="KW-0560">Oxidoreductase</keyword>
<dbReference type="SUPFAM" id="SSF102114">
    <property type="entry name" value="Radical SAM enzymes"/>
    <property type="match status" value="1"/>
</dbReference>
<dbReference type="Pfam" id="PF04055">
    <property type="entry name" value="Radical_SAM"/>
    <property type="match status" value="1"/>
</dbReference>
<comment type="cofactor">
    <cofactor evidence="6 7">
        <name>[4Fe-4S] cluster</name>
        <dbReference type="ChEBI" id="CHEBI:49883"/>
    </cofactor>
    <text evidence="6 7">Binds 1 [4Fe-4S] cluster. The cluster is coordinated with 3 cysteines and an exchangeable S-adenosyl-L-methionine.</text>
</comment>
<dbReference type="PANTHER" id="PTHR43076:SF1">
    <property type="entry name" value="LIPOYL SYNTHASE 2"/>
    <property type="match status" value="1"/>
</dbReference>
<evidence type="ECO:0000259" key="9">
    <source>
        <dbReference type="PROSITE" id="PS51918"/>
    </source>
</evidence>
<feature type="binding site" evidence="8">
    <location>
        <position position="143"/>
    </location>
    <ligand>
        <name>(3R)-3-methyl-D-ornithine</name>
        <dbReference type="ChEBI" id="CHEBI:64642"/>
    </ligand>
</feature>
<dbReference type="InterPro" id="IPR007197">
    <property type="entry name" value="rSAM"/>
</dbReference>
<keyword evidence="5 6" id="KW-0411">Iron-sulfur</keyword>
<evidence type="ECO:0000256" key="2">
    <source>
        <dbReference type="ARBA" id="ARBA00022691"/>
    </source>
</evidence>
<dbReference type="GO" id="GO:0009234">
    <property type="term" value="P:menaquinone biosynthetic process"/>
    <property type="evidence" value="ECO:0007669"/>
    <property type="project" value="UniProtKB-UniRule"/>
</dbReference>
<dbReference type="InterPro" id="IPR013785">
    <property type="entry name" value="Aldolase_TIM"/>
</dbReference>
<dbReference type="GeneID" id="1442095"/>
<feature type="binding site" evidence="6 7">
    <location>
        <position position="74"/>
    </location>
    <ligand>
        <name>[4Fe-4S] cluster</name>
        <dbReference type="ChEBI" id="CHEBI:49883"/>
        <note>4Fe-4S-S-AdoMet</note>
    </ligand>
</feature>
<feature type="binding site" evidence="6 7">
    <location>
        <position position="71"/>
    </location>
    <ligand>
        <name>[4Fe-4S] cluster</name>
        <dbReference type="ChEBI" id="CHEBI:49883"/>
        <note>4Fe-4S-S-AdoMet</note>
    </ligand>
</feature>
<keyword evidence="3 6" id="KW-0479">Metal-binding</keyword>
<accession>Q978L0</accession>
<sequence length="366" mass="41850">MIKTGELKYIEEKIERREDLDEDDIVYMYDEADVNDLGKLARSITDKISGKRVSFVSNIILNYTNICNVRCKFCAFYRKSGEYDAYTMTPDGVIDEIRKYYPYGIRQILIQGGVNPNLDLDYYLTVFRKIRENFTEAGINGLSAAEINFISKKAHLTYEETILKLKEAGLETIPGAGAEILDEDVRVKLGRPRGSGRQWLEIMETAHRLGVKTTATMVYGHIESSMDKARHLISIRNLQKKYHGFLSFTPWNMEPDNTELQKEGILKYRAGAEDVIRNIAISRIVFNYDLPIIQSSWLTNGVEMGQLAILYGANDWGGTIYDEKVIPATGKRVGNLRKEIIIRSIKDLGMVPVERDNLYREIAVYE</sequence>
<evidence type="ECO:0000256" key="1">
    <source>
        <dbReference type="ARBA" id="ARBA00022485"/>
    </source>
</evidence>
<dbReference type="EMBL" id="BA000011">
    <property type="protein sequence ID" value="BAB60547.1"/>
    <property type="molecule type" value="Genomic_DNA"/>
</dbReference>
<feature type="domain" description="Radical SAM core" evidence="9">
    <location>
        <begin position="53"/>
        <end position="289"/>
    </location>
</feature>
<dbReference type="KEGG" id="tvo:TVG1452246"/>
<feature type="binding site" evidence="8">
    <location>
        <position position="296"/>
    </location>
    <ligand>
        <name>(3R)-3-methyl-D-ornithine</name>
        <dbReference type="ChEBI" id="CHEBI:64642"/>
    </ligand>
</feature>
<organism evidence="10 11">
    <name type="scientific">Thermoplasma volcanium (strain ATCC 51530 / DSM 4299 / JCM 9571 / NBRC 15438 / GSS1)</name>
    <dbReference type="NCBI Taxonomy" id="273116"/>
    <lineage>
        <taxon>Archaea</taxon>
        <taxon>Methanobacteriati</taxon>
        <taxon>Thermoplasmatota</taxon>
        <taxon>Thermoplasmata</taxon>
        <taxon>Thermoplasmatales</taxon>
        <taxon>Thermoplasmataceae</taxon>
        <taxon>Thermoplasma</taxon>
    </lineage>
</organism>
<dbReference type="SFLD" id="SFLDG01389">
    <property type="entry name" value="menaquinone_synthsis_involved"/>
    <property type="match status" value="1"/>
</dbReference>
<keyword evidence="6" id="KW-0474">Menaquinone biosynthesis</keyword>
<dbReference type="SFLD" id="SFLDG01064">
    <property type="entry name" value="F420__menaquinone_cofactor_bio"/>
    <property type="match status" value="1"/>
</dbReference>
<comment type="similarity">
    <text evidence="6">Belongs to the radical SAM superfamily. MqnC family.</text>
</comment>
<dbReference type="InterPro" id="IPR020050">
    <property type="entry name" value="FO_synthase_su2"/>
</dbReference>
<comment type="function">
    <text evidence="6">Radical SAM enzyme that catalyzes the cyclization of dehypoxanthine futalosine (DHFL) into cyclic dehypoxanthine futalosine (CDHFL), a step in the biosynthesis of menaquinone (MK, vitamin K2).</text>
</comment>
<proteinExistence type="inferred from homology"/>
<comment type="pathway">
    <text evidence="6">Quinol/quinone metabolism; menaquinone biosynthesis.</text>
</comment>
<dbReference type="AlphaFoldDB" id="Q978L0"/>
<evidence type="ECO:0000256" key="3">
    <source>
        <dbReference type="ARBA" id="ARBA00022723"/>
    </source>
</evidence>
<dbReference type="GO" id="GO:0016765">
    <property type="term" value="F:transferase activity, transferring alkyl or aryl (other than methyl) groups"/>
    <property type="evidence" value="ECO:0007669"/>
    <property type="project" value="InterPro"/>
</dbReference>
<reference evidence="10 11" key="1">
    <citation type="journal article" date="1999" name="Proc. Jpn. Acad.">
        <title>Determination of the complete genomic DNA sequence of Thermoplasma volvanium GSS1.</title>
        <authorList>
            <person name="Kawashima T."/>
            <person name="Yamamoto Y."/>
            <person name="Aramaki H."/>
            <person name="Nunoshiba T."/>
            <person name="Kawamoto T."/>
            <person name="Watanabe K."/>
            <person name="Yamazaki M."/>
            <person name="Kanehori K."/>
            <person name="Amano N."/>
            <person name="Ohya Y."/>
            <person name="Makino K."/>
            <person name="Suzuki M."/>
        </authorList>
    </citation>
    <scope>NUCLEOTIDE SEQUENCE [LARGE SCALE GENOMIC DNA]</scope>
    <source>
        <strain evidence="11">ATCC 51530 / DSM 4299 / JCM 9571 / NBRC 15438 / GSS1</strain>
    </source>
</reference>
<dbReference type="SMART" id="SM00729">
    <property type="entry name" value="Elp3"/>
    <property type="match status" value="1"/>
</dbReference>
<dbReference type="Pfam" id="PF19288">
    <property type="entry name" value="CofH_C"/>
    <property type="match status" value="1"/>
</dbReference>
<keyword evidence="2 6" id="KW-0949">S-adenosyl-L-methionine</keyword>
<name>Q978L0_THEVO</name>
<dbReference type="PhylomeDB" id="Q978L0"/>
<dbReference type="SFLD" id="SFLDS00029">
    <property type="entry name" value="Radical_SAM"/>
    <property type="match status" value="1"/>
</dbReference>
<dbReference type="HAMAP" id="MF_00992">
    <property type="entry name" value="MqnC"/>
    <property type="match status" value="1"/>
</dbReference>
<dbReference type="HOGENOM" id="CLU_040406_1_0_2"/>
<gene>
    <name evidence="6" type="primary">mqnC</name>
    <name evidence="10" type="ORF">TVG1452246</name>
</gene>
<dbReference type="STRING" id="273116.gene:9382214"/>
<dbReference type="PANTHER" id="PTHR43076">
    <property type="entry name" value="FO SYNTHASE (COFH)"/>
    <property type="match status" value="1"/>
</dbReference>
<dbReference type="eggNOG" id="arCOG00656">
    <property type="taxonomic scope" value="Archaea"/>
</dbReference>
<dbReference type="GO" id="GO:0051539">
    <property type="term" value="F:4 iron, 4 sulfur cluster binding"/>
    <property type="evidence" value="ECO:0007669"/>
    <property type="project" value="UniProtKB-KW"/>
</dbReference>
<evidence type="ECO:0000313" key="11">
    <source>
        <dbReference type="Proteomes" id="UP000001017"/>
    </source>
</evidence>
<dbReference type="NCBIfam" id="TIGR03699">
    <property type="entry name" value="menaquin_MqnC"/>
    <property type="match status" value="1"/>
</dbReference>
<dbReference type="RefSeq" id="WP_010917637.1">
    <property type="nucleotide sequence ID" value="NC_002689.2"/>
</dbReference>
<dbReference type="InterPro" id="IPR034405">
    <property type="entry name" value="F420"/>
</dbReference>
<evidence type="ECO:0000256" key="5">
    <source>
        <dbReference type="ARBA" id="ARBA00023014"/>
    </source>
</evidence>
<dbReference type="InterPro" id="IPR045567">
    <property type="entry name" value="CofH/MnqC-like_C"/>
</dbReference>
<dbReference type="UniPathway" id="UPA00079"/>
<evidence type="ECO:0000313" key="10">
    <source>
        <dbReference type="EMBL" id="BAB60547.1"/>
    </source>
</evidence>
<dbReference type="GO" id="GO:0044689">
    <property type="term" value="F:7,8-didemethyl-8-hydroxy-5-deazariboflavin synthase activity"/>
    <property type="evidence" value="ECO:0007669"/>
    <property type="project" value="TreeGrafter"/>
</dbReference>
<dbReference type="SFLD" id="SFLDF00343">
    <property type="entry name" value="aminofutalosine_synthase_(mqnE"/>
    <property type="match status" value="1"/>
</dbReference>
<dbReference type="SFLD" id="SFLDF00342">
    <property type="entry name" value="cyclic_dehypoxanthine_futalosi"/>
    <property type="match status" value="1"/>
</dbReference>
<dbReference type="EC" id="1.21.98.1" evidence="6"/>
<dbReference type="CDD" id="cd01335">
    <property type="entry name" value="Radical_SAM"/>
    <property type="match status" value="1"/>
</dbReference>
<dbReference type="PROSITE" id="PS51918">
    <property type="entry name" value="RADICAL_SAM"/>
    <property type="match status" value="1"/>
</dbReference>
<dbReference type="Proteomes" id="UP000001017">
    <property type="component" value="Chromosome"/>
</dbReference>
<feature type="binding site" evidence="8">
    <location>
        <position position="179"/>
    </location>
    <ligand>
        <name>S-adenosyl-L-methionine</name>
        <dbReference type="ChEBI" id="CHEBI:59789"/>
    </ligand>
</feature>
<feature type="binding site" evidence="6 7">
    <location>
        <position position="67"/>
    </location>
    <ligand>
        <name>[4Fe-4S] cluster</name>
        <dbReference type="ChEBI" id="CHEBI:49883"/>
        <note>4Fe-4S-S-AdoMet</note>
    </ligand>
</feature>
<dbReference type="GO" id="GO:0046992">
    <property type="term" value="F:oxidoreductase activity, acting on X-H and Y-H to form an X-Y bond"/>
    <property type="evidence" value="ECO:0007669"/>
    <property type="project" value="UniProtKB-UniRule"/>
</dbReference>